<name>A0A5S9NSD3_9GAMM</name>
<accession>A0A5S9NSD3</accession>
<keyword evidence="5" id="KW-1185">Reference proteome</keyword>
<dbReference type="EMBL" id="CACSIK010000001">
    <property type="protein sequence ID" value="CAA0093489.1"/>
    <property type="molecule type" value="Genomic_DNA"/>
</dbReference>
<evidence type="ECO:0000256" key="1">
    <source>
        <dbReference type="ARBA" id="ARBA00022801"/>
    </source>
</evidence>
<evidence type="ECO:0000259" key="2">
    <source>
        <dbReference type="Pfam" id="PF07859"/>
    </source>
</evidence>
<organism evidence="3 5">
    <name type="scientific">Zhongshania aliphaticivorans</name>
    <dbReference type="NCBI Taxonomy" id="1470434"/>
    <lineage>
        <taxon>Bacteria</taxon>
        <taxon>Pseudomonadati</taxon>
        <taxon>Pseudomonadota</taxon>
        <taxon>Gammaproteobacteria</taxon>
        <taxon>Cellvibrionales</taxon>
        <taxon>Spongiibacteraceae</taxon>
        <taxon>Zhongshania</taxon>
    </lineage>
</organism>
<gene>
    <name evidence="3" type="primary">nlhH_4</name>
    <name evidence="3" type="ORF">IHBHHGIJ_02484</name>
    <name evidence="4" type="ORF">KFEGEMFD_02671</name>
</gene>
<evidence type="ECO:0000313" key="6">
    <source>
        <dbReference type="Proteomes" id="UP000439591"/>
    </source>
</evidence>
<sequence>MSSHKRMQLRDLQPQFRRGLLRMPPVRLESRFLRGLTRMLEPVLFRDAGDQQVHIQETEIGAAKVRVYTPIGQQSGCGLIWIHGGGMITGRASMNDRECRHLVNDLGAVVVSVDYRLAPEHIYPAAIDDCYEAWLWLQKSVDDFGVDRNRIAIAGQSAGGGLAAALCQRVLDSGGVQPVAQCLFYPMLDDRTAARQELDVVQHLGWNNLNNRYGWSAYLGHDVAQENLPEWAMPARREELANLPPAWIGVGELDLFYEENLAYAHRLREAGVSCDVDVVARAPHAFDLFVPGAEASKSFQQGAWDFLRRYLCSSA</sequence>
<reference evidence="5 6" key="1">
    <citation type="submission" date="2019-11" db="EMBL/GenBank/DDBJ databases">
        <authorList>
            <person name="Holert J."/>
        </authorList>
    </citation>
    <scope>NUCLEOTIDE SEQUENCE [LARGE SCALE GENOMIC DNA]</scope>
    <source>
        <strain evidence="4">BC3_2A</strain>
        <strain evidence="3">SB11_1A</strain>
    </source>
</reference>
<dbReference type="Gene3D" id="3.40.50.1820">
    <property type="entry name" value="alpha/beta hydrolase"/>
    <property type="match status" value="1"/>
</dbReference>
<feature type="domain" description="Alpha/beta hydrolase fold-3" evidence="2">
    <location>
        <begin position="79"/>
        <end position="286"/>
    </location>
</feature>
<keyword evidence="1 3" id="KW-0378">Hydrolase</keyword>
<evidence type="ECO:0000313" key="5">
    <source>
        <dbReference type="Proteomes" id="UP000435877"/>
    </source>
</evidence>
<evidence type="ECO:0000313" key="3">
    <source>
        <dbReference type="EMBL" id="CAA0093489.1"/>
    </source>
</evidence>
<dbReference type="InterPro" id="IPR029058">
    <property type="entry name" value="AB_hydrolase_fold"/>
</dbReference>
<dbReference type="Pfam" id="PF07859">
    <property type="entry name" value="Abhydrolase_3"/>
    <property type="match status" value="1"/>
</dbReference>
<dbReference type="Proteomes" id="UP000435877">
    <property type="component" value="Unassembled WGS sequence"/>
</dbReference>
<dbReference type="RefSeq" id="WP_200842661.1">
    <property type="nucleotide sequence ID" value="NZ_CACSIK010000001.1"/>
</dbReference>
<protein>
    <submittedName>
        <fullName evidence="3">Carboxylesterase NlhH</fullName>
        <ecNumber evidence="3">3.1.1.1</ecNumber>
    </submittedName>
</protein>
<evidence type="ECO:0000313" key="4">
    <source>
        <dbReference type="EMBL" id="CAA0111427.1"/>
    </source>
</evidence>
<proteinExistence type="predicted"/>
<dbReference type="AlphaFoldDB" id="A0A5S9NSD3"/>
<dbReference type="EC" id="3.1.1.1" evidence="3"/>
<dbReference type="InterPro" id="IPR050300">
    <property type="entry name" value="GDXG_lipolytic_enzyme"/>
</dbReference>
<dbReference type="SUPFAM" id="SSF53474">
    <property type="entry name" value="alpha/beta-Hydrolases"/>
    <property type="match status" value="1"/>
</dbReference>
<dbReference type="PANTHER" id="PTHR48081:SF8">
    <property type="entry name" value="ALPHA_BETA HYDROLASE FOLD-3 DOMAIN-CONTAINING PROTEIN-RELATED"/>
    <property type="match status" value="1"/>
</dbReference>
<dbReference type="PANTHER" id="PTHR48081">
    <property type="entry name" value="AB HYDROLASE SUPERFAMILY PROTEIN C4A8.06C"/>
    <property type="match status" value="1"/>
</dbReference>
<dbReference type="GO" id="GO:0106435">
    <property type="term" value="F:carboxylesterase activity"/>
    <property type="evidence" value="ECO:0007669"/>
    <property type="project" value="UniProtKB-EC"/>
</dbReference>
<dbReference type="EMBL" id="CACSIM010000004">
    <property type="protein sequence ID" value="CAA0111427.1"/>
    <property type="molecule type" value="Genomic_DNA"/>
</dbReference>
<dbReference type="InterPro" id="IPR013094">
    <property type="entry name" value="AB_hydrolase_3"/>
</dbReference>
<dbReference type="Proteomes" id="UP000439591">
    <property type="component" value="Unassembled WGS sequence"/>
</dbReference>